<evidence type="ECO:0000259" key="2">
    <source>
        <dbReference type="Pfam" id="PF06877"/>
    </source>
</evidence>
<feature type="domain" description="DUF695" evidence="1">
    <location>
        <begin position="55"/>
        <end position="188"/>
    </location>
</feature>
<reference evidence="3 4" key="1">
    <citation type="submission" date="2018-01" db="EMBL/GenBank/DDBJ databases">
        <title>A novel member of the phylum Bacteroidetes isolated from glacier ice.</title>
        <authorList>
            <person name="Liu Q."/>
            <person name="Xin Y.-H."/>
        </authorList>
    </citation>
    <scope>NUCLEOTIDE SEQUENCE [LARGE SCALE GENOMIC DNA]</scope>
    <source>
        <strain evidence="3 4">RB1R16</strain>
    </source>
</reference>
<evidence type="ECO:0008006" key="5">
    <source>
        <dbReference type="Google" id="ProtNLM"/>
    </source>
</evidence>
<protein>
    <recommendedName>
        <fullName evidence="5">DUF695 domain-containing protein</fullName>
    </recommendedName>
</protein>
<organism evidence="3 4">
    <name type="scientific">Flavipsychrobacter stenotrophus</name>
    <dbReference type="NCBI Taxonomy" id="2077091"/>
    <lineage>
        <taxon>Bacteria</taxon>
        <taxon>Pseudomonadati</taxon>
        <taxon>Bacteroidota</taxon>
        <taxon>Chitinophagia</taxon>
        <taxon>Chitinophagales</taxon>
        <taxon>Chitinophagaceae</taxon>
        <taxon>Flavipsychrobacter</taxon>
    </lineage>
</organism>
<dbReference type="Pfam" id="PF06877">
    <property type="entry name" value="RraB"/>
    <property type="match status" value="1"/>
</dbReference>
<dbReference type="InterPro" id="IPR036701">
    <property type="entry name" value="RraB-like_sf"/>
</dbReference>
<gene>
    <name evidence="3" type="ORF">CJD36_017560</name>
</gene>
<dbReference type="InterPro" id="IPR016097">
    <property type="entry name" value="DUF695"/>
</dbReference>
<evidence type="ECO:0000313" key="4">
    <source>
        <dbReference type="Proteomes" id="UP000239872"/>
    </source>
</evidence>
<feature type="domain" description="Regulator of ribonuclease activity B" evidence="2">
    <location>
        <begin position="198"/>
        <end position="295"/>
    </location>
</feature>
<proteinExistence type="predicted"/>
<dbReference type="Proteomes" id="UP000239872">
    <property type="component" value="Unassembled WGS sequence"/>
</dbReference>
<evidence type="ECO:0000313" key="3">
    <source>
        <dbReference type="EMBL" id="PQJ09736.1"/>
    </source>
</evidence>
<accession>A0A2S7ST84</accession>
<dbReference type="Gene3D" id="3.30.70.970">
    <property type="entry name" value="RraB-like"/>
    <property type="match status" value="1"/>
</dbReference>
<dbReference type="InterPro" id="IPR009671">
    <property type="entry name" value="RraB_dom"/>
</dbReference>
<evidence type="ECO:0000259" key="1">
    <source>
        <dbReference type="Pfam" id="PF05117"/>
    </source>
</evidence>
<dbReference type="AlphaFoldDB" id="A0A2S7ST84"/>
<keyword evidence="4" id="KW-1185">Reference proteome</keyword>
<sequence length="299" mass="33701">MAAFNFNIELHMCRPILIYVCNPMSIKKLIAALPVLLLFAIQIAIPNTALAQTEMWDTYLSKIGDQPATVLLDMNLILAAPDKRYPYVVITGPRAHKCDQKGMPAAIEIDALESILDATGNFLTGLTPKVLVGTVMYNCQRNNYYYVRDTTGIRNAIMRMYNRSFKDYKYSIIIRPDPQWLSYRTFLYPNDETQNWMDNNRIITGMLQEGDSLKKPRTISFAACFNTDTARNAFTTFVTGKGYSINKTPSIKMSAAPLCLLFSKVGPIKVDSINVVTAELRNEVKKHNGIYNGWSAPVK</sequence>
<dbReference type="EMBL" id="PPSL01000005">
    <property type="protein sequence ID" value="PQJ09736.1"/>
    <property type="molecule type" value="Genomic_DNA"/>
</dbReference>
<dbReference type="Pfam" id="PF05117">
    <property type="entry name" value="DUF695"/>
    <property type="match status" value="1"/>
</dbReference>
<name>A0A2S7ST84_9BACT</name>
<dbReference type="SUPFAM" id="SSF89946">
    <property type="entry name" value="Hypothetical protein VC0424"/>
    <property type="match status" value="1"/>
</dbReference>
<comment type="caution">
    <text evidence="3">The sequence shown here is derived from an EMBL/GenBank/DDBJ whole genome shotgun (WGS) entry which is preliminary data.</text>
</comment>